<dbReference type="GO" id="GO:0016491">
    <property type="term" value="F:oxidoreductase activity"/>
    <property type="evidence" value="ECO:0007669"/>
    <property type="project" value="UniProtKB-KW"/>
</dbReference>
<dbReference type="Proteomes" id="UP000758603">
    <property type="component" value="Unassembled WGS sequence"/>
</dbReference>
<feature type="signal peptide" evidence="5">
    <location>
        <begin position="1"/>
        <end position="22"/>
    </location>
</feature>
<proteinExistence type="inferred from homology"/>
<evidence type="ECO:0000256" key="5">
    <source>
        <dbReference type="SAM" id="SignalP"/>
    </source>
</evidence>
<gene>
    <name evidence="7" type="ORF">BKA67DRAFT_684612</name>
</gene>
<comment type="caution">
    <text evidence="7">The sequence shown here is derived from an EMBL/GenBank/DDBJ whole genome shotgun (WGS) entry which is preliminary data.</text>
</comment>
<dbReference type="PANTHER" id="PTHR42973:SF53">
    <property type="entry name" value="FAD-BINDING PCMH-TYPE DOMAIN-CONTAINING PROTEIN-RELATED"/>
    <property type="match status" value="1"/>
</dbReference>
<dbReference type="RefSeq" id="XP_045953598.1">
    <property type="nucleotide sequence ID" value="XM_046108999.1"/>
</dbReference>
<name>A0A9P8RJQ6_9PEZI</name>
<dbReference type="PANTHER" id="PTHR42973">
    <property type="entry name" value="BINDING OXIDOREDUCTASE, PUTATIVE (AFU_ORTHOLOGUE AFUA_1G17690)-RELATED"/>
    <property type="match status" value="1"/>
</dbReference>
<dbReference type="OrthoDB" id="2151789at2759"/>
<evidence type="ECO:0000313" key="7">
    <source>
        <dbReference type="EMBL" id="KAH6647084.1"/>
    </source>
</evidence>
<reference evidence="7" key="1">
    <citation type="journal article" date="2021" name="Nat. Commun.">
        <title>Genetic determinants of endophytism in the Arabidopsis root mycobiome.</title>
        <authorList>
            <person name="Mesny F."/>
            <person name="Miyauchi S."/>
            <person name="Thiergart T."/>
            <person name="Pickel B."/>
            <person name="Atanasova L."/>
            <person name="Karlsson M."/>
            <person name="Huettel B."/>
            <person name="Barry K.W."/>
            <person name="Haridas S."/>
            <person name="Chen C."/>
            <person name="Bauer D."/>
            <person name="Andreopoulos W."/>
            <person name="Pangilinan J."/>
            <person name="LaButti K."/>
            <person name="Riley R."/>
            <person name="Lipzen A."/>
            <person name="Clum A."/>
            <person name="Drula E."/>
            <person name="Henrissat B."/>
            <person name="Kohler A."/>
            <person name="Grigoriev I.V."/>
            <person name="Martin F.M."/>
            <person name="Hacquard S."/>
        </authorList>
    </citation>
    <scope>NUCLEOTIDE SEQUENCE</scope>
    <source>
        <strain evidence="7">MPI-SDFR-AT-0073</strain>
    </source>
</reference>
<protein>
    <submittedName>
        <fullName evidence="7">FAD binding domain-containing protein</fullName>
    </submittedName>
</protein>
<evidence type="ECO:0000256" key="2">
    <source>
        <dbReference type="ARBA" id="ARBA00022630"/>
    </source>
</evidence>
<dbReference type="Gene3D" id="3.40.462.20">
    <property type="match status" value="1"/>
</dbReference>
<dbReference type="InterPro" id="IPR016169">
    <property type="entry name" value="FAD-bd_PCMH_sub2"/>
</dbReference>
<evidence type="ECO:0000259" key="6">
    <source>
        <dbReference type="PROSITE" id="PS51387"/>
    </source>
</evidence>
<dbReference type="InterPro" id="IPR006094">
    <property type="entry name" value="Oxid_FAD_bind_N"/>
</dbReference>
<sequence>MALPSTLLAVAAAFLMTAASQAQNLTGFKGCDALIAAGLSDRVYVSTDAEYGETIKSYWSGTVQALEPWCIVKPVSTEEVSRAVAALSGVSPAGNWDVALRSGGHSSWPSNNVARGVTIDLSYINATVFREEEGGGIASIGTGARWASVFAEVERYGRSVTGGREGNVGVGGLLLGGGVSFYSGKRGFACDDVVNYEVVLADGSVVQASDKENPNLFKALKGGGNNFGVVTRFDMRAFEQGNLYGGLLVYAYDKRAAVFNQFVRLIDINHPEDTELVTLSYTSPGPAPMIAIVAINTDGHENSTSFAPLTGVEAVIDERGVKSYGRIITDYQTAGGRRSVWFSFCFQNDIEVMNHVADEFVSFIDKMENLVPGTNFSLHSTFQPLPKHYVKNIANNVLGLDQSLGHDSIIYLIWISVDTLEQETLFYNKLASMTAKLEADIESRGASTSWKYMNYINPSQDPIATYGETNVAYLKEVAAQYDPIGFFQDRVPGGFKISRVWT</sequence>
<dbReference type="EMBL" id="JAGPXC010000009">
    <property type="protein sequence ID" value="KAH6647084.1"/>
    <property type="molecule type" value="Genomic_DNA"/>
</dbReference>
<keyword evidence="4" id="KW-0560">Oxidoreductase</keyword>
<dbReference type="InterPro" id="IPR036318">
    <property type="entry name" value="FAD-bd_PCMH-like_sf"/>
</dbReference>
<dbReference type="AlphaFoldDB" id="A0A9P8RJQ6"/>
<organism evidence="7 8">
    <name type="scientific">Truncatella angustata</name>
    <dbReference type="NCBI Taxonomy" id="152316"/>
    <lineage>
        <taxon>Eukaryota</taxon>
        <taxon>Fungi</taxon>
        <taxon>Dikarya</taxon>
        <taxon>Ascomycota</taxon>
        <taxon>Pezizomycotina</taxon>
        <taxon>Sordariomycetes</taxon>
        <taxon>Xylariomycetidae</taxon>
        <taxon>Amphisphaeriales</taxon>
        <taxon>Sporocadaceae</taxon>
        <taxon>Truncatella</taxon>
    </lineage>
</organism>
<dbReference type="InterPro" id="IPR016167">
    <property type="entry name" value="FAD-bd_PCMH_sub1"/>
</dbReference>
<evidence type="ECO:0000313" key="8">
    <source>
        <dbReference type="Proteomes" id="UP000758603"/>
    </source>
</evidence>
<dbReference type="InterPro" id="IPR016166">
    <property type="entry name" value="FAD-bd_PCMH"/>
</dbReference>
<evidence type="ECO:0000256" key="1">
    <source>
        <dbReference type="ARBA" id="ARBA00005466"/>
    </source>
</evidence>
<dbReference type="Pfam" id="PF01565">
    <property type="entry name" value="FAD_binding_4"/>
    <property type="match status" value="1"/>
</dbReference>
<dbReference type="PROSITE" id="PS51387">
    <property type="entry name" value="FAD_PCMH"/>
    <property type="match status" value="1"/>
</dbReference>
<dbReference type="GeneID" id="70137890"/>
<keyword evidence="2" id="KW-0285">Flavoprotein</keyword>
<feature type="chain" id="PRO_5040357534" evidence="5">
    <location>
        <begin position="23"/>
        <end position="502"/>
    </location>
</feature>
<evidence type="ECO:0000256" key="4">
    <source>
        <dbReference type="ARBA" id="ARBA00023002"/>
    </source>
</evidence>
<evidence type="ECO:0000256" key="3">
    <source>
        <dbReference type="ARBA" id="ARBA00022827"/>
    </source>
</evidence>
<feature type="domain" description="FAD-binding PCMH-type" evidence="6">
    <location>
        <begin position="64"/>
        <end position="240"/>
    </location>
</feature>
<dbReference type="InterPro" id="IPR050416">
    <property type="entry name" value="FAD-linked_Oxidoreductase"/>
</dbReference>
<keyword evidence="5" id="KW-0732">Signal</keyword>
<keyword evidence="3" id="KW-0274">FAD</keyword>
<dbReference type="Gene3D" id="3.30.43.10">
    <property type="entry name" value="Uridine Diphospho-n-acetylenolpyruvylglucosamine Reductase, domain 2"/>
    <property type="match status" value="1"/>
</dbReference>
<dbReference type="Gene3D" id="3.30.465.10">
    <property type="match status" value="1"/>
</dbReference>
<keyword evidence="8" id="KW-1185">Reference proteome</keyword>
<dbReference type="GO" id="GO:0071949">
    <property type="term" value="F:FAD binding"/>
    <property type="evidence" value="ECO:0007669"/>
    <property type="project" value="InterPro"/>
</dbReference>
<dbReference type="SUPFAM" id="SSF56176">
    <property type="entry name" value="FAD-binding/transporter-associated domain-like"/>
    <property type="match status" value="1"/>
</dbReference>
<accession>A0A9P8RJQ6</accession>
<comment type="similarity">
    <text evidence="1">Belongs to the oxygen-dependent FAD-linked oxidoreductase family.</text>
</comment>